<keyword evidence="6 11" id="KW-1133">Transmembrane helix</keyword>
<protein>
    <recommendedName>
        <fullName evidence="3">NADH-ubiquinone oxidoreductase chain 4L</fullName>
    </recommendedName>
    <alternativeName>
        <fullName evidence="9">NADH dehydrogenase subunit 4L</fullName>
    </alternativeName>
</protein>
<name>A0A3G5FNE0_9CUCU</name>
<dbReference type="GO" id="GO:0008137">
    <property type="term" value="F:NADH dehydrogenase (ubiquinone) activity"/>
    <property type="evidence" value="ECO:0007669"/>
    <property type="project" value="UniProtKB-EC"/>
</dbReference>
<comment type="similarity">
    <text evidence="2">Belongs to the complex I subunit 4L family.</text>
</comment>
<reference evidence="12" key="2">
    <citation type="submission" date="2018-08" db="EMBL/GenBank/DDBJ databases">
        <authorList>
            <person name="Prakash G."/>
            <person name="Vogler A.P."/>
        </authorList>
    </citation>
    <scope>NUCLEOTIDE SEQUENCE</scope>
</reference>
<evidence type="ECO:0000256" key="9">
    <source>
        <dbReference type="ARBA" id="ARBA00031586"/>
    </source>
</evidence>
<evidence type="ECO:0000256" key="2">
    <source>
        <dbReference type="ARBA" id="ARBA00010519"/>
    </source>
</evidence>
<dbReference type="AlphaFoldDB" id="A0A3G5FNE0"/>
<evidence type="ECO:0000256" key="1">
    <source>
        <dbReference type="ARBA" id="ARBA00004141"/>
    </source>
</evidence>
<keyword evidence="12" id="KW-0496">Mitochondrion</keyword>
<evidence type="ECO:0000256" key="10">
    <source>
        <dbReference type="ARBA" id="ARBA00049551"/>
    </source>
</evidence>
<evidence type="ECO:0000256" key="7">
    <source>
        <dbReference type="ARBA" id="ARBA00023027"/>
    </source>
</evidence>
<dbReference type="InterPro" id="IPR039428">
    <property type="entry name" value="NUOK/Mnh_C1-like"/>
</dbReference>
<keyword evidence="8 11" id="KW-0472">Membrane</keyword>
<geneLocation type="mitochondrion" evidence="12"/>
<dbReference type="Pfam" id="PF00420">
    <property type="entry name" value="Oxidored_q2"/>
    <property type="match status" value="1"/>
</dbReference>
<organism evidence="12">
    <name type="scientific">Discolomatidae sp. 1 ACP-2013</name>
    <dbReference type="NCBI Taxonomy" id="1434484"/>
    <lineage>
        <taxon>Eukaryota</taxon>
        <taxon>Metazoa</taxon>
        <taxon>Ecdysozoa</taxon>
        <taxon>Arthropoda</taxon>
        <taxon>Hexapoda</taxon>
        <taxon>Insecta</taxon>
        <taxon>Pterygota</taxon>
        <taxon>Neoptera</taxon>
        <taxon>Endopterygota</taxon>
        <taxon>Coleoptera</taxon>
        <taxon>Polyphaga</taxon>
        <taxon>Cucujiformia</taxon>
        <taxon>Coccinelloidea</taxon>
        <taxon>Discolomatidae</taxon>
    </lineage>
</organism>
<dbReference type="EMBL" id="MH789718">
    <property type="protein sequence ID" value="AYW52138.1"/>
    <property type="molecule type" value="Genomic_DNA"/>
</dbReference>
<evidence type="ECO:0000256" key="4">
    <source>
        <dbReference type="ARBA" id="ARBA00022692"/>
    </source>
</evidence>
<feature type="transmembrane region" description="Helical" evidence="11">
    <location>
        <begin position="51"/>
        <end position="77"/>
    </location>
</feature>
<proteinExistence type="inferred from homology"/>
<accession>A0A3G5FNE0</accession>
<gene>
    <name evidence="12" type="primary">nad4l</name>
</gene>
<comment type="catalytic activity">
    <reaction evidence="10">
        <text>a ubiquinone + NADH + 5 H(+)(in) = a ubiquinol + NAD(+) + 4 H(+)(out)</text>
        <dbReference type="Rhea" id="RHEA:29091"/>
        <dbReference type="Rhea" id="RHEA-COMP:9565"/>
        <dbReference type="Rhea" id="RHEA-COMP:9566"/>
        <dbReference type="ChEBI" id="CHEBI:15378"/>
        <dbReference type="ChEBI" id="CHEBI:16389"/>
        <dbReference type="ChEBI" id="CHEBI:17976"/>
        <dbReference type="ChEBI" id="CHEBI:57540"/>
        <dbReference type="ChEBI" id="CHEBI:57945"/>
        <dbReference type="EC" id="7.1.1.2"/>
    </reaction>
</comment>
<keyword evidence="5" id="KW-1278">Translocase</keyword>
<keyword evidence="7" id="KW-0520">NAD</keyword>
<evidence type="ECO:0000313" key="12">
    <source>
        <dbReference type="EMBL" id="AYW52138.1"/>
    </source>
</evidence>
<evidence type="ECO:0000256" key="5">
    <source>
        <dbReference type="ARBA" id="ARBA00022967"/>
    </source>
</evidence>
<feature type="transmembrane region" description="Helical" evidence="11">
    <location>
        <begin position="21"/>
        <end position="45"/>
    </location>
</feature>
<reference evidence="12" key="1">
    <citation type="journal article" date="2015" name="Mol. Biol. Evol.">
        <title>Soup to Tree: The Phylogeny of Beetles Inferred by Mitochondrial Metagenomics of a Bornean Rainforest Sample.</title>
        <authorList>
            <person name="Crampton-Platt A."/>
            <person name="Timmermans M.J."/>
            <person name="Gimmel M.L."/>
            <person name="Kutty S.N."/>
            <person name="Cockerill T.D."/>
            <person name="Vun Khen C."/>
            <person name="Vogler A.P."/>
        </authorList>
    </citation>
    <scope>NUCLEOTIDE SEQUENCE</scope>
</reference>
<dbReference type="GO" id="GO:0016020">
    <property type="term" value="C:membrane"/>
    <property type="evidence" value="ECO:0007669"/>
    <property type="project" value="UniProtKB-SubCell"/>
</dbReference>
<keyword evidence="4 11" id="KW-0812">Transmembrane</keyword>
<evidence type="ECO:0000256" key="6">
    <source>
        <dbReference type="ARBA" id="ARBA00022989"/>
    </source>
</evidence>
<evidence type="ECO:0000256" key="3">
    <source>
        <dbReference type="ARBA" id="ARBA00016612"/>
    </source>
</evidence>
<evidence type="ECO:0000256" key="11">
    <source>
        <dbReference type="SAM" id="Phobius"/>
    </source>
</evidence>
<evidence type="ECO:0000256" key="8">
    <source>
        <dbReference type="ARBA" id="ARBA00023136"/>
    </source>
</evidence>
<dbReference type="Gene3D" id="1.10.287.3510">
    <property type="match status" value="1"/>
</dbReference>
<sequence>MMIIMMIMFFFSMMYFSVNHKHLLVSLMSIEFLMMSILFSLYIYLNLNLYEFYFMMIFLTIMVCESVLGLSILVSMVRMTGNDYMKSFNLLW</sequence>
<comment type="subcellular location">
    <subcellularLocation>
        <location evidence="1">Membrane</location>
        <topology evidence="1">Multi-pass membrane protein</topology>
    </subcellularLocation>
</comment>